<protein>
    <recommendedName>
        <fullName evidence="4">Lipoprotein</fullName>
    </recommendedName>
</protein>
<feature type="signal peptide" evidence="1">
    <location>
        <begin position="1"/>
        <end position="25"/>
    </location>
</feature>
<gene>
    <name evidence="2" type="ORF">N5D09_02965</name>
</gene>
<keyword evidence="1" id="KW-0732">Signal</keyword>
<reference evidence="2" key="1">
    <citation type="submission" date="2022-09" db="EMBL/GenBank/DDBJ databases">
        <title>Intensive care unit water sources are persistently colonized with multi-drug resistant bacteria and are the site of extensive horizontal gene transfer of antibiotic resistance genes.</title>
        <authorList>
            <person name="Diorio-Toth L."/>
        </authorList>
    </citation>
    <scope>NUCLEOTIDE SEQUENCE</scope>
    <source>
        <strain evidence="2">GD03864</strain>
    </source>
</reference>
<name>A0ABD4XW16_STUST</name>
<accession>A0ABD4XW16</accession>
<dbReference type="RefSeq" id="WP_279649007.1">
    <property type="nucleotide sequence ID" value="NZ_JAOCDG010000003.1"/>
</dbReference>
<evidence type="ECO:0008006" key="4">
    <source>
        <dbReference type="Google" id="ProtNLM"/>
    </source>
</evidence>
<feature type="chain" id="PRO_5044810278" description="Lipoprotein" evidence="1">
    <location>
        <begin position="26"/>
        <end position="204"/>
    </location>
</feature>
<comment type="caution">
    <text evidence="2">The sequence shown here is derived from an EMBL/GenBank/DDBJ whole genome shotgun (WGS) entry which is preliminary data.</text>
</comment>
<dbReference type="Proteomes" id="UP001161139">
    <property type="component" value="Unassembled WGS sequence"/>
</dbReference>
<proteinExistence type="predicted"/>
<dbReference type="AlphaFoldDB" id="A0ABD4XW16"/>
<organism evidence="2 3">
    <name type="scientific">Stutzerimonas stutzeri</name>
    <name type="common">Pseudomonas stutzeri</name>
    <dbReference type="NCBI Taxonomy" id="316"/>
    <lineage>
        <taxon>Bacteria</taxon>
        <taxon>Pseudomonadati</taxon>
        <taxon>Pseudomonadota</taxon>
        <taxon>Gammaproteobacteria</taxon>
        <taxon>Pseudomonadales</taxon>
        <taxon>Pseudomonadaceae</taxon>
        <taxon>Stutzerimonas</taxon>
    </lineage>
</organism>
<evidence type="ECO:0000313" key="2">
    <source>
        <dbReference type="EMBL" id="MDH0687048.1"/>
    </source>
</evidence>
<evidence type="ECO:0000256" key="1">
    <source>
        <dbReference type="SAM" id="SignalP"/>
    </source>
</evidence>
<sequence length="204" mass="21999">MKKSLSSLCAALFASVALVAGPVSATDQLPPSVNPHLNSKYLLQYRALLIKLKKPVTEEQLRVKSGTPLDEAPAAIAGADGYTILRNKRLHTTDGEPATHKDLVTHTRTVPEEIPGGLRGRQISETIGEVMNIAPAVATTAKKISSDINFFHYIKAEKGGVATYKVGGQKTLGAGDYATYTWQHDGQQYALLLQLEAVDPIKHD</sequence>
<dbReference type="EMBL" id="JAOCDG010000003">
    <property type="protein sequence ID" value="MDH0687048.1"/>
    <property type="molecule type" value="Genomic_DNA"/>
</dbReference>
<evidence type="ECO:0000313" key="3">
    <source>
        <dbReference type="Proteomes" id="UP001161139"/>
    </source>
</evidence>